<keyword evidence="14" id="KW-1185">Reference proteome</keyword>
<dbReference type="InterPro" id="IPR003439">
    <property type="entry name" value="ABC_transporter-like_ATP-bd"/>
</dbReference>
<dbReference type="PANTHER" id="PTHR42781">
    <property type="entry name" value="SPERMIDINE/PUTRESCINE IMPORT ATP-BINDING PROTEIN POTA"/>
    <property type="match status" value="1"/>
</dbReference>
<proteinExistence type="inferred from homology"/>
<protein>
    <recommendedName>
        <fullName evidence="9">Molybdate/tungstate import ATP-binding protein WtpC</fullName>
        <ecNumber evidence="8">7.3.2.6</ecNumber>
    </recommendedName>
</protein>
<comment type="function">
    <text evidence="11">Part of the ABC transporter complex WtpABC involved in molybdate/tungstate import. Responsible for energy coupling to the transport system.</text>
</comment>
<gene>
    <name evidence="13" type="ORF">ACFSAS_09410</name>
</gene>
<comment type="subunit">
    <text evidence="7">The complex is composed of two ATP-binding proteins (WtpC), two transmembrane proteins (WtpB) and a solute-binding protein (WtpA).</text>
</comment>
<dbReference type="PROSITE" id="PS00211">
    <property type="entry name" value="ABC_TRANSPORTER_1"/>
    <property type="match status" value="1"/>
</dbReference>
<evidence type="ECO:0000256" key="10">
    <source>
        <dbReference type="ARBA" id="ARBA00047936"/>
    </source>
</evidence>
<evidence type="ECO:0000259" key="12">
    <source>
        <dbReference type="PROSITE" id="PS50893"/>
    </source>
</evidence>
<dbReference type="InterPro" id="IPR050093">
    <property type="entry name" value="ABC_SmlMolc_Importer"/>
</dbReference>
<dbReference type="InterPro" id="IPR003593">
    <property type="entry name" value="AAA+_ATPase"/>
</dbReference>
<dbReference type="Gene3D" id="3.40.50.300">
    <property type="entry name" value="P-loop containing nucleotide triphosphate hydrolases"/>
    <property type="match status" value="1"/>
</dbReference>
<evidence type="ECO:0000256" key="5">
    <source>
        <dbReference type="ARBA" id="ARBA00022840"/>
    </source>
</evidence>
<keyword evidence="3" id="KW-0500">Molybdenum</keyword>
<dbReference type="Pfam" id="PF00005">
    <property type="entry name" value="ABC_tran"/>
    <property type="match status" value="1"/>
</dbReference>
<dbReference type="InterPro" id="IPR027417">
    <property type="entry name" value="P-loop_NTPase"/>
</dbReference>
<dbReference type="PROSITE" id="PS50893">
    <property type="entry name" value="ABC_TRANSPORTER_2"/>
    <property type="match status" value="1"/>
</dbReference>
<dbReference type="InterPro" id="IPR012340">
    <property type="entry name" value="NA-bd_OB-fold"/>
</dbReference>
<dbReference type="GO" id="GO:0005524">
    <property type="term" value="F:ATP binding"/>
    <property type="evidence" value="ECO:0007669"/>
    <property type="project" value="UniProtKB-KW"/>
</dbReference>
<dbReference type="GO" id="GO:1901238">
    <property type="term" value="F:ABC-type tungstate transporter activity"/>
    <property type="evidence" value="ECO:0007669"/>
    <property type="project" value="UniProtKB-EC"/>
</dbReference>
<sequence>MRLAVDGLSHRYGDELAVDDVSFGIEAGELVALVGPSGCGKTTVVQSVAGHVRPTAGRIALRGEDVTGVPPEDRGISVVFQRSTLYPHMTVGENVAYGIAARGIDPARRDQLVDDHLKLVSLREQREARPAELSGGQRRRAELARALAPSPDVLLLDEPLSALDRTLRIRLREEIARIQRETGVTTLFVTHDQEDAMALADRLVVMNGGRIAGSGRPRELYESPPGPFVASFLGRSNTFSGAISGGAPLRIRAGEQEIELPSVEADVPDGTTVTCHVHPEDLSIRDPDVETALPSIAGRVSRVADVGRRYDVTVSVGDGAELVAEHASSPPAVDDAVAVAFAADRLHLFDRDEGRRVTLLET</sequence>
<keyword evidence="4" id="KW-0547">Nucleotide-binding</keyword>
<dbReference type="PANTHER" id="PTHR42781:SF4">
    <property type="entry name" value="SPERMIDINE_PUTRESCINE IMPORT ATP-BINDING PROTEIN POTA"/>
    <property type="match status" value="1"/>
</dbReference>
<reference evidence="13 14" key="1">
    <citation type="journal article" date="2019" name="Int. J. Syst. Evol. Microbiol.">
        <title>The Global Catalogue of Microorganisms (GCM) 10K type strain sequencing project: providing services to taxonomists for standard genome sequencing and annotation.</title>
        <authorList>
            <consortium name="The Broad Institute Genomics Platform"/>
            <consortium name="The Broad Institute Genome Sequencing Center for Infectious Disease"/>
            <person name="Wu L."/>
            <person name="Ma J."/>
        </authorList>
    </citation>
    <scope>NUCLEOTIDE SEQUENCE [LARGE SCALE GENOMIC DNA]</scope>
    <source>
        <strain evidence="13 14">CGMCC 1.10387</strain>
    </source>
</reference>
<dbReference type="SMART" id="SM00382">
    <property type="entry name" value="AAA"/>
    <property type="match status" value="1"/>
</dbReference>
<dbReference type="EMBL" id="JBHUDP010000002">
    <property type="protein sequence ID" value="MFD1685827.1"/>
    <property type="molecule type" value="Genomic_DNA"/>
</dbReference>
<evidence type="ECO:0000256" key="3">
    <source>
        <dbReference type="ARBA" id="ARBA00022505"/>
    </source>
</evidence>
<comment type="catalytic activity">
    <reaction evidence="10">
        <text>tungstate(in) + ATP + H2O = tungstate(out) + ADP + phosphate + H(+)</text>
        <dbReference type="Rhea" id="RHEA:35027"/>
        <dbReference type="ChEBI" id="CHEBI:15377"/>
        <dbReference type="ChEBI" id="CHEBI:15378"/>
        <dbReference type="ChEBI" id="CHEBI:30616"/>
        <dbReference type="ChEBI" id="CHEBI:43474"/>
        <dbReference type="ChEBI" id="CHEBI:46502"/>
        <dbReference type="ChEBI" id="CHEBI:456216"/>
        <dbReference type="EC" id="7.3.2.6"/>
    </reaction>
</comment>
<dbReference type="RefSeq" id="WP_256306076.1">
    <property type="nucleotide sequence ID" value="NZ_JANHAW010000001.1"/>
</dbReference>
<evidence type="ECO:0000256" key="2">
    <source>
        <dbReference type="ARBA" id="ARBA00022448"/>
    </source>
</evidence>
<keyword evidence="5 13" id="KW-0067">ATP-binding</keyword>
<dbReference type="SUPFAM" id="SSF50331">
    <property type="entry name" value="MOP-like"/>
    <property type="match status" value="1"/>
</dbReference>
<keyword evidence="2" id="KW-0813">Transport</keyword>
<name>A0ABD6DU83_9EURY</name>
<evidence type="ECO:0000313" key="13">
    <source>
        <dbReference type="EMBL" id="MFD1685827.1"/>
    </source>
</evidence>
<dbReference type="InterPro" id="IPR013611">
    <property type="entry name" value="Transp-assoc_OB_typ2"/>
</dbReference>
<comment type="subcellular location">
    <subcellularLocation>
        <location evidence="1">Cell membrane</location>
        <topology evidence="1">Peripheral membrane protein</topology>
    </subcellularLocation>
</comment>
<evidence type="ECO:0000256" key="7">
    <source>
        <dbReference type="ARBA" id="ARBA00038781"/>
    </source>
</evidence>
<evidence type="ECO:0000256" key="11">
    <source>
        <dbReference type="ARBA" id="ARBA00057369"/>
    </source>
</evidence>
<comment type="caution">
    <text evidence="13">The sequence shown here is derived from an EMBL/GenBank/DDBJ whole genome shotgun (WGS) entry which is preliminary data.</text>
</comment>
<dbReference type="InterPro" id="IPR017871">
    <property type="entry name" value="ABC_transporter-like_CS"/>
</dbReference>
<dbReference type="InterPro" id="IPR008995">
    <property type="entry name" value="Mo/tungstate-bd_C_term_dom"/>
</dbReference>
<dbReference type="Proteomes" id="UP001597092">
    <property type="component" value="Unassembled WGS sequence"/>
</dbReference>
<dbReference type="Gene3D" id="2.40.50.140">
    <property type="entry name" value="Nucleic acid-binding proteins"/>
    <property type="match status" value="1"/>
</dbReference>
<dbReference type="EC" id="7.3.2.6" evidence="8"/>
<evidence type="ECO:0000256" key="9">
    <source>
        <dbReference type="ARBA" id="ARBA00041133"/>
    </source>
</evidence>
<dbReference type="Pfam" id="PF08402">
    <property type="entry name" value="TOBE_2"/>
    <property type="match status" value="1"/>
</dbReference>
<comment type="similarity">
    <text evidence="6">Belongs to the ABC transporter superfamily. Sulfate/tungstate importer (TC 3.A.1.6) family.</text>
</comment>
<dbReference type="Gene3D" id="2.40.50.100">
    <property type="match status" value="1"/>
</dbReference>
<dbReference type="FunFam" id="3.40.50.300:FF:000425">
    <property type="entry name" value="Probable ABC transporter, ATP-binding subunit"/>
    <property type="match status" value="1"/>
</dbReference>
<evidence type="ECO:0000313" key="14">
    <source>
        <dbReference type="Proteomes" id="UP001597092"/>
    </source>
</evidence>
<feature type="domain" description="ABC transporter" evidence="12">
    <location>
        <begin position="3"/>
        <end position="233"/>
    </location>
</feature>
<organism evidence="13 14">
    <name type="scientific">Halobellus litoreus</name>
    <dbReference type="NCBI Taxonomy" id="755310"/>
    <lineage>
        <taxon>Archaea</taxon>
        <taxon>Methanobacteriati</taxon>
        <taxon>Methanobacteriota</taxon>
        <taxon>Stenosarchaea group</taxon>
        <taxon>Halobacteria</taxon>
        <taxon>Halobacteriales</taxon>
        <taxon>Haloferacaceae</taxon>
        <taxon>Halobellus</taxon>
    </lineage>
</organism>
<evidence type="ECO:0000256" key="8">
    <source>
        <dbReference type="ARBA" id="ARBA00039025"/>
    </source>
</evidence>
<dbReference type="GO" id="GO:0005886">
    <property type="term" value="C:plasma membrane"/>
    <property type="evidence" value="ECO:0007669"/>
    <property type="project" value="UniProtKB-SubCell"/>
</dbReference>
<evidence type="ECO:0000256" key="4">
    <source>
        <dbReference type="ARBA" id="ARBA00022741"/>
    </source>
</evidence>
<evidence type="ECO:0000256" key="6">
    <source>
        <dbReference type="ARBA" id="ARBA00038307"/>
    </source>
</evidence>
<evidence type="ECO:0000256" key="1">
    <source>
        <dbReference type="ARBA" id="ARBA00004202"/>
    </source>
</evidence>
<accession>A0ABD6DU83</accession>
<dbReference type="AlphaFoldDB" id="A0ABD6DU83"/>
<dbReference type="SUPFAM" id="SSF52540">
    <property type="entry name" value="P-loop containing nucleoside triphosphate hydrolases"/>
    <property type="match status" value="1"/>
</dbReference>